<feature type="region of interest" description="Disordered" evidence="1">
    <location>
        <begin position="1"/>
        <end position="117"/>
    </location>
</feature>
<keyword evidence="2" id="KW-1133">Transmembrane helix</keyword>
<evidence type="ECO:0000256" key="2">
    <source>
        <dbReference type="SAM" id="Phobius"/>
    </source>
</evidence>
<protein>
    <submittedName>
        <fullName evidence="3">Uncharacterized protein</fullName>
    </submittedName>
</protein>
<feature type="region of interest" description="Disordered" evidence="1">
    <location>
        <begin position="414"/>
        <end position="453"/>
    </location>
</feature>
<gene>
    <name evidence="3" type="ORF">ONZ51_g7047</name>
</gene>
<feature type="compositionally biased region" description="Basic and acidic residues" evidence="1">
    <location>
        <begin position="25"/>
        <end position="37"/>
    </location>
</feature>
<comment type="caution">
    <text evidence="3">The sequence shown here is derived from an EMBL/GenBank/DDBJ whole genome shotgun (WGS) entry which is preliminary data.</text>
</comment>
<feature type="region of interest" description="Disordered" evidence="1">
    <location>
        <begin position="328"/>
        <end position="356"/>
    </location>
</feature>
<feature type="region of interest" description="Disordered" evidence="1">
    <location>
        <begin position="182"/>
        <end position="223"/>
    </location>
</feature>
<feature type="compositionally biased region" description="Basic residues" evidence="1">
    <location>
        <begin position="438"/>
        <end position="453"/>
    </location>
</feature>
<keyword evidence="2" id="KW-0812">Transmembrane</keyword>
<name>A0AAD7TR56_9APHY</name>
<feature type="transmembrane region" description="Helical" evidence="2">
    <location>
        <begin position="127"/>
        <end position="149"/>
    </location>
</feature>
<dbReference type="Proteomes" id="UP001215151">
    <property type="component" value="Unassembled WGS sequence"/>
</dbReference>
<dbReference type="AlphaFoldDB" id="A0AAD7TR56"/>
<evidence type="ECO:0000313" key="3">
    <source>
        <dbReference type="EMBL" id="KAJ8474689.1"/>
    </source>
</evidence>
<evidence type="ECO:0000256" key="1">
    <source>
        <dbReference type="SAM" id="MobiDB-lite"/>
    </source>
</evidence>
<feature type="compositionally biased region" description="Basic and acidic residues" evidence="1">
    <location>
        <begin position="340"/>
        <end position="352"/>
    </location>
</feature>
<keyword evidence="2" id="KW-0472">Membrane</keyword>
<feature type="compositionally biased region" description="Low complexity" evidence="1">
    <location>
        <begin position="49"/>
        <end position="70"/>
    </location>
</feature>
<reference evidence="3" key="1">
    <citation type="submission" date="2022-11" db="EMBL/GenBank/DDBJ databases">
        <title>Genome Sequence of Cubamyces cubensis.</title>
        <authorList>
            <person name="Buettner E."/>
        </authorList>
    </citation>
    <scope>NUCLEOTIDE SEQUENCE</scope>
    <source>
        <strain evidence="3">MPL-01</strain>
    </source>
</reference>
<evidence type="ECO:0000313" key="4">
    <source>
        <dbReference type="Proteomes" id="UP001215151"/>
    </source>
</evidence>
<dbReference type="EMBL" id="JAPEVG010000180">
    <property type="protein sequence ID" value="KAJ8474689.1"/>
    <property type="molecule type" value="Genomic_DNA"/>
</dbReference>
<sequence>MIDLAPLKNAPQSPQNETGPAPLHPDMKTGPRGEPREMVLMPPSSSMQPEQGPSAAGAAPPAYAEIQAIPSHASPPTLPPRSSAERAGSSAVGGLPLGADEYLKGGYDEDEEDRRGPMRTFTRGMKAILYAPFLVLVAGIAAMLGVLYGCGKLTEAIGKGLSLGPETAYEWYRAREEKRAARRAERQARRRKMGRPRGAGAASAVQLGSHSTPALRTPDHDDLDSSLPACTGYECERSFHEPYSKCMLSTTDPFRTTPSPSKLPQARKNVVLRHPALTLLEGEDDSDNTTRVLGKGEASTCAENYADPHARRALPYGQLTPPYLRSTKYVPREQEEESTEGGRHGHTPKDSVDSTGVKAGKALGKGLLTLVAIPFALTGVAVVAAGGVIWGAAKVVEGVGKGLAAGSEAAARAAMGSVEAPESRESGEARTSETASERKKKGVRRKGKGKSEK</sequence>
<organism evidence="3 4">
    <name type="scientific">Trametes cubensis</name>
    <dbReference type="NCBI Taxonomy" id="1111947"/>
    <lineage>
        <taxon>Eukaryota</taxon>
        <taxon>Fungi</taxon>
        <taxon>Dikarya</taxon>
        <taxon>Basidiomycota</taxon>
        <taxon>Agaricomycotina</taxon>
        <taxon>Agaricomycetes</taxon>
        <taxon>Polyporales</taxon>
        <taxon>Polyporaceae</taxon>
        <taxon>Trametes</taxon>
    </lineage>
</organism>
<accession>A0AAD7TR56</accession>
<keyword evidence="4" id="KW-1185">Reference proteome</keyword>
<proteinExistence type="predicted"/>
<feature type="compositionally biased region" description="Basic and acidic residues" evidence="1">
    <location>
        <begin position="421"/>
        <end position="437"/>
    </location>
</feature>